<name>A0A428WNP6_AMYBA</name>
<dbReference type="Gene3D" id="1.10.620.20">
    <property type="entry name" value="Ribonucleotide Reductase, subunit A"/>
    <property type="match status" value="1"/>
</dbReference>
<evidence type="ECO:0000256" key="2">
    <source>
        <dbReference type="ARBA" id="ARBA00023002"/>
    </source>
</evidence>
<reference evidence="6 7" key="1">
    <citation type="submission" date="2018-05" db="EMBL/GenBank/DDBJ databases">
        <title>Evolution of GPA BGCs.</title>
        <authorList>
            <person name="Waglechner N."/>
            <person name="Wright G.D."/>
        </authorList>
    </citation>
    <scope>NUCLEOTIDE SEQUENCE [LARGE SCALE GENOMIC DNA]</scope>
    <source>
        <strain evidence="6 7">DSM 5908</strain>
    </source>
</reference>
<keyword evidence="3" id="KW-0503">Monooxygenase</keyword>
<evidence type="ECO:0000256" key="3">
    <source>
        <dbReference type="ARBA" id="ARBA00023033"/>
    </source>
</evidence>
<dbReference type="EC" id="1.14.13.227" evidence="1"/>
<dbReference type="InterPro" id="IPR009078">
    <property type="entry name" value="Ferritin-like_SF"/>
</dbReference>
<keyword evidence="2" id="KW-0560">Oxidoreductase</keyword>
<dbReference type="SUPFAM" id="SSF47240">
    <property type="entry name" value="Ferritin-like"/>
    <property type="match status" value="1"/>
</dbReference>
<feature type="region of interest" description="Disordered" evidence="5">
    <location>
        <begin position="1"/>
        <end position="20"/>
    </location>
</feature>
<gene>
    <name evidence="6" type="ORF">DMA12_16020</name>
</gene>
<dbReference type="EMBL" id="QHHU01000019">
    <property type="protein sequence ID" value="RSM44670.1"/>
    <property type="molecule type" value="Genomic_DNA"/>
</dbReference>
<protein>
    <recommendedName>
        <fullName evidence="1">propane 2-monooxygenase</fullName>
        <ecNumber evidence="1">1.14.13.227</ecNumber>
    </recommendedName>
</protein>
<proteinExistence type="predicted"/>
<dbReference type="InterPro" id="IPR003430">
    <property type="entry name" value="Phenol_Hydrox"/>
</dbReference>
<dbReference type="OrthoDB" id="9806768at2"/>
<comment type="caution">
    <text evidence="6">The sequence shown here is derived from an EMBL/GenBank/DDBJ whole genome shotgun (WGS) entry which is preliminary data.</text>
</comment>
<dbReference type="Pfam" id="PF02332">
    <property type="entry name" value="Phenol_Hydrox"/>
    <property type="match status" value="1"/>
</dbReference>
<dbReference type="Proteomes" id="UP000286716">
    <property type="component" value="Unassembled WGS sequence"/>
</dbReference>
<organism evidence="6 7">
    <name type="scientific">Amycolatopsis balhimycina DSM 5908</name>
    <dbReference type="NCBI Taxonomy" id="1081091"/>
    <lineage>
        <taxon>Bacteria</taxon>
        <taxon>Bacillati</taxon>
        <taxon>Actinomycetota</taxon>
        <taxon>Actinomycetes</taxon>
        <taxon>Pseudonocardiales</taxon>
        <taxon>Pseudonocardiaceae</taxon>
        <taxon>Amycolatopsis</taxon>
    </lineage>
</organism>
<dbReference type="InterPro" id="IPR012348">
    <property type="entry name" value="RNR-like"/>
</dbReference>
<sequence length="389" mass="44149">MTATQERSVPKPAFTDAEAGAKVFPDSDARQFNYFTAAKRKQSHYEDVTVEVQPDPRHYLSQGWLYAFADGKAGYPLEWTALKAWGSDRPVPERGPGSGGKGYDWPALGWHEFRDPNEEWELTLYRYNANVVRQLNQNVDAARQAKAFEQWNRNWVDFVAKHVGAWMHVDHGLGLYLFANANRRAPTNMHNNAISVNSMHRIRAAQDLALYNLTLTEEIEGFDGAAHLATWNEDPAWQGVRETAEQLTGIWDWGEAIFAANVVFEPLVGELFRSNLVQQAAPANGDFVTPTLIGAEEFDFSERDLRYTKPLFHLLINDKEFADHNKALLQKWLEDWVPRCIAAARVLQPLWSQPDAKPIRFEDGLDRVKSRFAGILSELGLKAPEELGQ</sequence>
<evidence type="ECO:0000313" key="7">
    <source>
        <dbReference type="Proteomes" id="UP000286716"/>
    </source>
</evidence>
<evidence type="ECO:0000256" key="4">
    <source>
        <dbReference type="ARBA" id="ARBA00048941"/>
    </source>
</evidence>
<dbReference type="GO" id="GO:0004497">
    <property type="term" value="F:monooxygenase activity"/>
    <property type="evidence" value="ECO:0007669"/>
    <property type="project" value="UniProtKB-KW"/>
</dbReference>
<evidence type="ECO:0000256" key="1">
    <source>
        <dbReference type="ARBA" id="ARBA00012710"/>
    </source>
</evidence>
<keyword evidence="7" id="KW-1185">Reference proteome</keyword>
<dbReference type="RefSeq" id="WP_020647315.1">
    <property type="nucleotide sequence ID" value="NZ_QHHU01000019.1"/>
</dbReference>
<accession>A0A428WNP6</accession>
<dbReference type="AlphaFoldDB" id="A0A428WNP6"/>
<evidence type="ECO:0000256" key="5">
    <source>
        <dbReference type="SAM" id="MobiDB-lite"/>
    </source>
</evidence>
<evidence type="ECO:0000313" key="6">
    <source>
        <dbReference type="EMBL" id="RSM44670.1"/>
    </source>
</evidence>
<comment type="catalytic activity">
    <reaction evidence="4">
        <text>propane + NADH + O2 + H(+) = propan-2-ol + NAD(+) + H2O</text>
        <dbReference type="Rhea" id="RHEA:49992"/>
        <dbReference type="ChEBI" id="CHEBI:15377"/>
        <dbReference type="ChEBI" id="CHEBI:15378"/>
        <dbReference type="ChEBI" id="CHEBI:15379"/>
        <dbReference type="ChEBI" id="CHEBI:17824"/>
        <dbReference type="ChEBI" id="CHEBI:32879"/>
        <dbReference type="ChEBI" id="CHEBI:57540"/>
        <dbReference type="ChEBI" id="CHEBI:57945"/>
        <dbReference type="EC" id="1.14.13.227"/>
    </reaction>
</comment>